<protein>
    <submittedName>
        <fullName evidence="1">Putative tRNA N6-adenosine threonylcarbamoyltransferase</fullName>
    </submittedName>
</protein>
<proteinExistence type="predicted"/>
<keyword evidence="1" id="KW-0808">Transferase</keyword>
<evidence type="ECO:0000313" key="2">
    <source>
        <dbReference type="Proteomes" id="UP000298787"/>
    </source>
</evidence>
<reference evidence="1 2" key="1">
    <citation type="submission" date="2019-01" db="EMBL/GenBank/DDBJ databases">
        <title>Genome Assembly of Collichthys lucidus.</title>
        <authorList>
            <person name="Cai M."/>
            <person name="Xiao S."/>
        </authorList>
    </citation>
    <scope>NUCLEOTIDE SEQUENCE [LARGE SCALE GENOMIC DNA]</scope>
    <source>
        <strain evidence="1">JT15FE1705JMU</strain>
        <tissue evidence="1">Muscle</tissue>
    </source>
</reference>
<accession>A0A4U5VS73</accession>
<dbReference type="Proteomes" id="UP000298787">
    <property type="component" value="Chromosome 22"/>
</dbReference>
<keyword evidence="2" id="KW-1185">Reference proteome</keyword>
<sequence length="100" mass="11615">MAKKGTQYVELPYTVKGMDVSFSGILSYIEEQDRHVWKACSVWSFRYEVLNILTATRIFLVYRLIVLAVKCQKMMKSLNALFCLNNSKPKDIHLTVMYGK</sequence>
<evidence type="ECO:0000313" key="1">
    <source>
        <dbReference type="EMBL" id="TKS91101.1"/>
    </source>
</evidence>
<dbReference type="EMBL" id="CM014099">
    <property type="protein sequence ID" value="TKS91101.1"/>
    <property type="molecule type" value="Genomic_DNA"/>
</dbReference>
<organism evidence="1 2">
    <name type="scientific">Collichthys lucidus</name>
    <name type="common">Big head croaker</name>
    <name type="synonym">Sciaena lucida</name>
    <dbReference type="NCBI Taxonomy" id="240159"/>
    <lineage>
        <taxon>Eukaryota</taxon>
        <taxon>Metazoa</taxon>
        <taxon>Chordata</taxon>
        <taxon>Craniata</taxon>
        <taxon>Vertebrata</taxon>
        <taxon>Euteleostomi</taxon>
        <taxon>Actinopterygii</taxon>
        <taxon>Neopterygii</taxon>
        <taxon>Teleostei</taxon>
        <taxon>Neoteleostei</taxon>
        <taxon>Acanthomorphata</taxon>
        <taxon>Eupercaria</taxon>
        <taxon>Sciaenidae</taxon>
        <taxon>Collichthys</taxon>
    </lineage>
</organism>
<dbReference type="STRING" id="240159.A0A4U5VS73"/>
<gene>
    <name evidence="1" type="ORF">D9C73_025235</name>
</gene>
<name>A0A4U5VS73_COLLU</name>
<dbReference type="GO" id="GO:0016740">
    <property type="term" value="F:transferase activity"/>
    <property type="evidence" value="ECO:0007669"/>
    <property type="project" value="UniProtKB-KW"/>
</dbReference>
<dbReference type="AlphaFoldDB" id="A0A4U5VS73"/>